<dbReference type="InterPro" id="IPR029058">
    <property type="entry name" value="AB_hydrolase_fold"/>
</dbReference>
<dbReference type="AlphaFoldDB" id="A9VAW4"/>
<dbReference type="KEGG" id="mbr:MONBRDRAFT_11992"/>
<evidence type="ECO:0000313" key="2">
    <source>
        <dbReference type="Proteomes" id="UP000001357"/>
    </source>
</evidence>
<dbReference type="Proteomes" id="UP000001357">
    <property type="component" value="Unassembled WGS sequence"/>
</dbReference>
<dbReference type="RefSeq" id="XP_001749856.1">
    <property type="nucleotide sequence ID" value="XM_001749804.1"/>
</dbReference>
<name>A9VAW4_MONBE</name>
<dbReference type="PANTHER" id="PTHR13136">
    <property type="entry name" value="TESTIS DEVELOPMENT PROTEIN PRTD"/>
    <property type="match status" value="1"/>
</dbReference>
<dbReference type="PANTHER" id="PTHR13136:SF11">
    <property type="entry name" value="TESTIS-EXPRESSED PROTEIN 30"/>
    <property type="match status" value="1"/>
</dbReference>
<keyword evidence="2" id="KW-1185">Reference proteome</keyword>
<evidence type="ECO:0000313" key="1">
    <source>
        <dbReference type="EMBL" id="EDQ85235.1"/>
    </source>
</evidence>
<proteinExistence type="predicted"/>
<organism evidence="1 2">
    <name type="scientific">Monosiga brevicollis</name>
    <name type="common">Choanoflagellate</name>
    <dbReference type="NCBI Taxonomy" id="81824"/>
    <lineage>
        <taxon>Eukaryota</taxon>
        <taxon>Choanoflagellata</taxon>
        <taxon>Craspedida</taxon>
        <taxon>Salpingoecidae</taxon>
        <taxon>Monosiga</taxon>
    </lineage>
</organism>
<dbReference type="GeneID" id="5895168"/>
<protein>
    <submittedName>
        <fullName evidence="1">Uncharacterized protein</fullName>
    </submittedName>
</protein>
<sequence length="471" mass="53014">MATELERRVRAGDAAALFESASTILHDVCSACTLELRTQELAIRGNDIHLHGLNGTGVDPLALYVGAATSKFRQLLANVNWQKEAVLNLMKTIYQTHNEPERQLCSRVLQRLHHKVPELVREAGLLEAEEFFSENLRKWIAAPPTKLVLSESELQTVADQYKDRSLVLVAFGMGCKAAVGLVGKPNVRMLVCLAPILLAQQDTMACSLTATELQQLRLPTVFAIGATSHACPLSLMESIRTKMMAANSLVVVRDGNAHLQVKHLHKCKMRLTQRMSDLMVLQRINSFVQDYVVKRLLLIAVCRCCCTHEPTTTYESAPNWHAQPPAHGTFCQRHQCVHRVTTNCGLRPWFTHPNPSWSTRSPAHGGAPTHRHDKEKQFAHIQSCRPKPCCTGCSVNITHHQCQDTQWRRVSARIFHRIDDLCALHPRCAQHCPQHCPKYSHDTGNAFLCITPWYVNPQRRNFKCAFVMINS</sequence>
<dbReference type="Gene3D" id="3.40.50.1820">
    <property type="entry name" value="alpha/beta hydrolase"/>
    <property type="match status" value="1"/>
</dbReference>
<dbReference type="EMBL" id="CH991575">
    <property type="protein sequence ID" value="EDQ85235.1"/>
    <property type="molecule type" value="Genomic_DNA"/>
</dbReference>
<gene>
    <name evidence="1" type="ORF">MONBRDRAFT_11992</name>
</gene>
<dbReference type="InParanoid" id="A9VAW4"/>
<dbReference type="InterPro" id="IPR026555">
    <property type="entry name" value="NSL3/Tex30"/>
</dbReference>
<dbReference type="STRING" id="81824.A9VAW4"/>
<dbReference type="SUPFAM" id="SSF53474">
    <property type="entry name" value="alpha/beta-Hydrolases"/>
    <property type="match status" value="1"/>
</dbReference>
<reference evidence="1 2" key="1">
    <citation type="journal article" date="2008" name="Nature">
        <title>The genome of the choanoflagellate Monosiga brevicollis and the origin of metazoans.</title>
        <authorList>
            <consortium name="JGI Sequencing"/>
            <person name="King N."/>
            <person name="Westbrook M.J."/>
            <person name="Young S.L."/>
            <person name="Kuo A."/>
            <person name="Abedin M."/>
            <person name="Chapman J."/>
            <person name="Fairclough S."/>
            <person name="Hellsten U."/>
            <person name="Isogai Y."/>
            <person name="Letunic I."/>
            <person name="Marr M."/>
            <person name="Pincus D."/>
            <person name="Putnam N."/>
            <person name="Rokas A."/>
            <person name="Wright K.J."/>
            <person name="Zuzow R."/>
            <person name="Dirks W."/>
            <person name="Good M."/>
            <person name="Goodstein D."/>
            <person name="Lemons D."/>
            <person name="Li W."/>
            <person name="Lyons J.B."/>
            <person name="Morris A."/>
            <person name="Nichols S."/>
            <person name="Richter D.J."/>
            <person name="Salamov A."/>
            <person name="Bork P."/>
            <person name="Lim W.A."/>
            <person name="Manning G."/>
            <person name="Miller W.T."/>
            <person name="McGinnis W."/>
            <person name="Shapiro H."/>
            <person name="Tjian R."/>
            <person name="Grigoriev I.V."/>
            <person name="Rokhsar D."/>
        </authorList>
    </citation>
    <scope>NUCLEOTIDE SEQUENCE [LARGE SCALE GENOMIC DNA]</scope>
    <source>
        <strain evidence="2">MX1 / ATCC 50154</strain>
    </source>
</reference>
<accession>A9VAW4</accession>